<dbReference type="InterPro" id="IPR016169">
    <property type="entry name" value="FAD-bd_PCMH_sub2"/>
</dbReference>
<dbReference type="Gene3D" id="3.30.465.10">
    <property type="match status" value="1"/>
</dbReference>
<dbReference type="GO" id="GO:0005777">
    <property type="term" value="C:peroxisome"/>
    <property type="evidence" value="ECO:0007669"/>
    <property type="project" value="UniProtKB-ARBA"/>
</dbReference>
<keyword evidence="2" id="KW-0285">Flavoprotein</keyword>
<evidence type="ECO:0000259" key="4">
    <source>
        <dbReference type="PROSITE" id="PS51387"/>
    </source>
</evidence>
<evidence type="ECO:0000313" key="5">
    <source>
        <dbReference type="EMBL" id="CAB4875513.1"/>
    </source>
</evidence>
<dbReference type="Gene3D" id="3.30.70.3450">
    <property type="match status" value="1"/>
</dbReference>
<dbReference type="PANTHER" id="PTHR46568">
    <property type="entry name" value="ALKYLDIHYDROXYACETONEPHOSPHATE SYNTHASE, PEROXISOMAL"/>
    <property type="match status" value="1"/>
</dbReference>
<gene>
    <name evidence="5" type="ORF">UFOPK3444_00989</name>
</gene>
<dbReference type="PANTHER" id="PTHR46568:SF1">
    <property type="entry name" value="ALKYLDIHYDROXYACETONEPHOSPHATE SYNTHASE, PEROXISOMAL"/>
    <property type="match status" value="1"/>
</dbReference>
<dbReference type="SUPFAM" id="SSF55103">
    <property type="entry name" value="FAD-linked oxidases, C-terminal domain"/>
    <property type="match status" value="1"/>
</dbReference>
<dbReference type="GO" id="GO:0008609">
    <property type="term" value="F:alkylglycerone-phosphate synthase activity"/>
    <property type="evidence" value="ECO:0007669"/>
    <property type="project" value="InterPro"/>
</dbReference>
<reference evidence="5" key="1">
    <citation type="submission" date="2020-05" db="EMBL/GenBank/DDBJ databases">
        <authorList>
            <person name="Chiriac C."/>
            <person name="Salcher M."/>
            <person name="Ghai R."/>
            <person name="Kavagutti S V."/>
        </authorList>
    </citation>
    <scope>NUCLEOTIDE SEQUENCE</scope>
</reference>
<dbReference type="GO" id="GO:0071949">
    <property type="term" value="F:FAD binding"/>
    <property type="evidence" value="ECO:0007669"/>
    <property type="project" value="InterPro"/>
</dbReference>
<dbReference type="GO" id="GO:0008610">
    <property type="term" value="P:lipid biosynthetic process"/>
    <property type="evidence" value="ECO:0007669"/>
    <property type="project" value="InterPro"/>
</dbReference>
<evidence type="ECO:0000256" key="2">
    <source>
        <dbReference type="ARBA" id="ARBA00022630"/>
    </source>
</evidence>
<dbReference type="InterPro" id="IPR006094">
    <property type="entry name" value="Oxid_FAD_bind_N"/>
</dbReference>
<sequence length="547" mass="58618">MAERKEMPLWGWGDAEHSREVPLGAAENLSGELGFAAGTDVGARRIGDFDLAAPVLSPELLERLSSMVPTGSVSTEPWLRLLRAAGKSYADAVRMRAGRPGDAPDAVVTPGEEEEIAGVLQLCSELRIAVVPFGGGTSVVGGLSTIRKDFIGSISLDLGALSGLVSVDKDSLLATFRPGTKGPEAEALLKPYGLTVGHFPQSFEYASIGGFVATRSAGQSSTGYGRIDRNVMGLKVTTPTGRIELAPMPGSAAGPDLRQLLIGSEGTLGVIDEVTLRVHPSPASMVDRAWIAPDFETGREVLRLIEQDGCAPDVARLSDERETEVNLLLAGDSLAVKLLRRYLRLRRRSNGCLMITCFEGESVDVARRSQRASALMRKHHCLSLGSRVAKGWRKGRFAGPYIRDSLMDGGLFVETLETASNWSNLGRLYDAVRTELQGELEKEGGTPVVMCHVSHLYPTGASLYFTFAGKQPYDSVEERLALWQRVKGAACDAIRASGGTITHHHAVGTDHAPWLEDEIGAAGIRLLKAAKAELDPVGIMNPGRLMN</sequence>
<dbReference type="PROSITE" id="PS51387">
    <property type="entry name" value="FAD_PCMH"/>
    <property type="match status" value="1"/>
</dbReference>
<dbReference type="InterPro" id="IPR016171">
    <property type="entry name" value="Vanillyl_alc_oxidase_C-sub2"/>
</dbReference>
<dbReference type="Pfam" id="PF02913">
    <property type="entry name" value="FAD-oxidase_C"/>
    <property type="match status" value="1"/>
</dbReference>
<dbReference type="AlphaFoldDB" id="A0A6J7E705"/>
<dbReference type="InterPro" id="IPR016164">
    <property type="entry name" value="FAD-linked_Oxase-like_C"/>
</dbReference>
<dbReference type="Pfam" id="PF01565">
    <property type="entry name" value="FAD_binding_4"/>
    <property type="match status" value="1"/>
</dbReference>
<dbReference type="InterPro" id="IPR036318">
    <property type="entry name" value="FAD-bd_PCMH-like_sf"/>
</dbReference>
<dbReference type="SUPFAM" id="SSF56176">
    <property type="entry name" value="FAD-binding/transporter-associated domain-like"/>
    <property type="match status" value="1"/>
</dbReference>
<protein>
    <submittedName>
        <fullName evidence="5">Unannotated protein</fullName>
    </submittedName>
</protein>
<dbReference type="EMBL" id="CAFBLU010000014">
    <property type="protein sequence ID" value="CAB4875513.1"/>
    <property type="molecule type" value="Genomic_DNA"/>
</dbReference>
<evidence type="ECO:0000256" key="3">
    <source>
        <dbReference type="ARBA" id="ARBA00022827"/>
    </source>
</evidence>
<dbReference type="InterPro" id="IPR016166">
    <property type="entry name" value="FAD-bd_PCMH"/>
</dbReference>
<comment type="similarity">
    <text evidence="1">Belongs to the FAD-binding oxidoreductase/transferase type 4 family.</text>
</comment>
<dbReference type="Gene3D" id="3.30.43.10">
    <property type="entry name" value="Uridine Diphospho-n-acetylenolpyruvylglucosamine Reductase, domain 2"/>
    <property type="match status" value="1"/>
</dbReference>
<dbReference type="InterPro" id="IPR025650">
    <property type="entry name" value="Alkyl-DHAP_Synthase"/>
</dbReference>
<dbReference type="Gene3D" id="1.10.45.10">
    <property type="entry name" value="Vanillyl-alcohol Oxidase, Chain A, domain 4"/>
    <property type="match status" value="1"/>
</dbReference>
<keyword evidence="3" id="KW-0274">FAD</keyword>
<organism evidence="5">
    <name type="scientific">freshwater metagenome</name>
    <dbReference type="NCBI Taxonomy" id="449393"/>
    <lineage>
        <taxon>unclassified sequences</taxon>
        <taxon>metagenomes</taxon>
        <taxon>ecological metagenomes</taxon>
    </lineage>
</organism>
<dbReference type="Gene3D" id="3.30.300.330">
    <property type="match status" value="1"/>
</dbReference>
<name>A0A6J7E705_9ZZZZ</name>
<dbReference type="InterPro" id="IPR004113">
    <property type="entry name" value="FAD-bd_oxidored_4_C"/>
</dbReference>
<evidence type="ECO:0000256" key="1">
    <source>
        <dbReference type="ARBA" id="ARBA00008000"/>
    </source>
</evidence>
<dbReference type="InterPro" id="IPR016167">
    <property type="entry name" value="FAD-bd_PCMH_sub1"/>
</dbReference>
<proteinExistence type="inferred from homology"/>
<feature type="domain" description="FAD-binding PCMH-type" evidence="4">
    <location>
        <begin position="100"/>
        <end position="281"/>
    </location>
</feature>
<accession>A0A6J7E705</accession>